<feature type="region of interest" description="Disordered" evidence="1">
    <location>
        <begin position="27"/>
        <end position="62"/>
    </location>
</feature>
<reference evidence="2" key="3">
    <citation type="submission" date="2020-06" db="EMBL/GenBank/DDBJ databases">
        <title>Helianthus annuus Genome sequencing and assembly Release 2.</title>
        <authorList>
            <person name="Gouzy J."/>
            <person name="Langlade N."/>
            <person name="Munos S."/>
        </authorList>
    </citation>
    <scope>NUCLEOTIDE SEQUENCE</scope>
    <source>
        <tissue evidence="2">Leaves</tissue>
    </source>
</reference>
<organism evidence="3 4">
    <name type="scientific">Helianthus annuus</name>
    <name type="common">Common sunflower</name>
    <dbReference type="NCBI Taxonomy" id="4232"/>
    <lineage>
        <taxon>Eukaryota</taxon>
        <taxon>Viridiplantae</taxon>
        <taxon>Streptophyta</taxon>
        <taxon>Embryophyta</taxon>
        <taxon>Tracheophyta</taxon>
        <taxon>Spermatophyta</taxon>
        <taxon>Magnoliopsida</taxon>
        <taxon>eudicotyledons</taxon>
        <taxon>Gunneridae</taxon>
        <taxon>Pentapetalae</taxon>
        <taxon>asterids</taxon>
        <taxon>campanulids</taxon>
        <taxon>Asterales</taxon>
        <taxon>Asteraceae</taxon>
        <taxon>Asteroideae</taxon>
        <taxon>Heliantheae alliance</taxon>
        <taxon>Heliantheae</taxon>
        <taxon>Helianthus</taxon>
    </lineage>
</organism>
<dbReference type="EMBL" id="CM007906">
    <property type="protein sequence ID" value="OTF87540.1"/>
    <property type="molecule type" value="Genomic_DNA"/>
</dbReference>
<feature type="compositionally biased region" description="Low complexity" evidence="1">
    <location>
        <begin position="35"/>
        <end position="49"/>
    </location>
</feature>
<dbReference type="Gramene" id="mRNA:HanXRQr2_Chr17g0822181">
    <property type="protein sequence ID" value="mRNA:HanXRQr2_Chr17g0822181"/>
    <property type="gene ID" value="HanXRQr2_Chr17g0822181"/>
</dbReference>
<dbReference type="OMA" id="CRPIENV"/>
<dbReference type="EMBL" id="MNCJ02000332">
    <property type="protein sequence ID" value="KAF5757060.1"/>
    <property type="molecule type" value="Genomic_DNA"/>
</dbReference>
<evidence type="ECO:0000313" key="4">
    <source>
        <dbReference type="Proteomes" id="UP000215914"/>
    </source>
</evidence>
<evidence type="ECO:0000313" key="2">
    <source>
        <dbReference type="EMBL" id="KAF5757060.1"/>
    </source>
</evidence>
<dbReference type="GO" id="GO:0005811">
    <property type="term" value="C:lipid droplet"/>
    <property type="evidence" value="ECO:0007669"/>
    <property type="project" value="EnsemblPlants"/>
</dbReference>
<sequence length="145" mass="16471">MAATTVEEPMLSRLDRLDIIVRHLEELKVGNNNRTPKSSSCPSTPSSKSEGQASSFDFSPRSLEKHCRPIDDVVAETETKGTLIERLLHVEHRVAKLCVQLEEEMEAQRRRVEEEEEEEKKRVSKKKNRGLKQLVKSCVTGNTSI</sequence>
<protein>
    <submittedName>
        <fullName evidence="3">Uncharacterized protein</fullName>
    </submittedName>
</protein>
<dbReference type="PANTHER" id="PTHR34190">
    <property type="entry name" value="EXPRESSED PROTEIN"/>
    <property type="match status" value="1"/>
</dbReference>
<dbReference type="STRING" id="4232.A0A251RTG3"/>
<feature type="region of interest" description="Disordered" evidence="1">
    <location>
        <begin position="106"/>
        <end position="128"/>
    </location>
</feature>
<dbReference type="GO" id="GO:0005886">
    <property type="term" value="C:plasma membrane"/>
    <property type="evidence" value="ECO:0007669"/>
    <property type="project" value="EnsemblPlants"/>
</dbReference>
<dbReference type="OrthoDB" id="783251at2759"/>
<dbReference type="Proteomes" id="UP000215914">
    <property type="component" value="Chromosome 17"/>
</dbReference>
<dbReference type="AlphaFoldDB" id="A0A251RTG3"/>
<keyword evidence="4" id="KW-1185">Reference proteome</keyword>
<reference evidence="3" key="2">
    <citation type="submission" date="2017-02" db="EMBL/GenBank/DDBJ databases">
        <title>Sunflower complete genome.</title>
        <authorList>
            <person name="Langlade N."/>
            <person name="Munos S."/>
        </authorList>
    </citation>
    <scope>NUCLEOTIDE SEQUENCE [LARGE SCALE GENOMIC DNA]</scope>
    <source>
        <tissue evidence="3">Leaves</tissue>
    </source>
</reference>
<name>A0A251RTG3_HELAN</name>
<dbReference type="FunCoup" id="A0A251RTG3">
    <property type="interactions" value="119"/>
</dbReference>
<evidence type="ECO:0000313" key="3">
    <source>
        <dbReference type="EMBL" id="OTF87540.1"/>
    </source>
</evidence>
<accession>A0A251RTG3</accession>
<proteinExistence type="predicted"/>
<dbReference type="PANTHER" id="PTHR34190:SF4">
    <property type="entry name" value="EXPRESSED PROTEIN"/>
    <property type="match status" value="1"/>
</dbReference>
<gene>
    <name evidence="3" type="ORF">HannXRQ_Chr17g0562961</name>
    <name evidence="2" type="ORF">HanXRQr2_Chr17g0822181</name>
</gene>
<evidence type="ECO:0000256" key="1">
    <source>
        <dbReference type="SAM" id="MobiDB-lite"/>
    </source>
</evidence>
<dbReference type="InParanoid" id="A0A251RTG3"/>
<reference evidence="2 4" key="1">
    <citation type="journal article" date="2017" name="Nature">
        <title>The sunflower genome provides insights into oil metabolism, flowering and Asterid evolution.</title>
        <authorList>
            <person name="Badouin H."/>
            <person name="Gouzy J."/>
            <person name="Grassa C.J."/>
            <person name="Murat F."/>
            <person name="Staton S.E."/>
            <person name="Cottret L."/>
            <person name="Lelandais-Briere C."/>
            <person name="Owens G.L."/>
            <person name="Carrere S."/>
            <person name="Mayjonade B."/>
            <person name="Legrand L."/>
            <person name="Gill N."/>
            <person name="Kane N.C."/>
            <person name="Bowers J.E."/>
            <person name="Hubner S."/>
            <person name="Bellec A."/>
            <person name="Berard A."/>
            <person name="Berges H."/>
            <person name="Blanchet N."/>
            <person name="Boniface M.C."/>
            <person name="Brunel D."/>
            <person name="Catrice O."/>
            <person name="Chaidir N."/>
            <person name="Claudel C."/>
            <person name="Donnadieu C."/>
            <person name="Faraut T."/>
            <person name="Fievet G."/>
            <person name="Helmstetter N."/>
            <person name="King M."/>
            <person name="Knapp S.J."/>
            <person name="Lai Z."/>
            <person name="Le Paslier M.C."/>
            <person name="Lippi Y."/>
            <person name="Lorenzon L."/>
            <person name="Mandel J.R."/>
            <person name="Marage G."/>
            <person name="Marchand G."/>
            <person name="Marquand E."/>
            <person name="Bret-Mestries E."/>
            <person name="Morien E."/>
            <person name="Nambeesan S."/>
            <person name="Nguyen T."/>
            <person name="Pegot-Espagnet P."/>
            <person name="Pouilly N."/>
            <person name="Raftis F."/>
            <person name="Sallet E."/>
            <person name="Schiex T."/>
            <person name="Thomas J."/>
            <person name="Vandecasteele C."/>
            <person name="Vares D."/>
            <person name="Vear F."/>
            <person name="Vautrin S."/>
            <person name="Crespi M."/>
            <person name="Mangin B."/>
            <person name="Burke J.M."/>
            <person name="Salse J."/>
            <person name="Munos S."/>
            <person name="Vincourt P."/>
            <person name="Rieseberg L.H."/>
            <person name="Langlade N.B."/>
        </authorList>
    </citation>
    <scope>NUCLEOTIDE SEQUENCE [LARGE SCALE GENOMIC DNA]</scope>
    <source>
        <strain evidence="4">cv. SF193</strain>
        <tissue evidence="2">Leaves</tissue>
    </source>
</reference>